<feature type="transmembrane region" description="Helical" evidence="7">
    <location>
        <begin position="139"/>
        <end position="157"/>
    </location>
</feature>
<keyword evidence="6 7" id="KW-0472">Membrane</keyword>
<feature type="binding site" evidence="7">
    <location>
        <position position="155"/>
    </location>
    <ligand>
        <name>a 1,2-diacyl-sn-glycero-3-phospho-(1'-sn-glycerol)</name>
        <dbReference type="ChEBI" id="CHEBI:64716"/>
    </ligand>
</feature>
<keyword evidence="3 7" id="KW-0808">Transferase</keyword>
<evidence type="ECO:0000256" key="3">
    <source>
        <dbReference type="ARBA" id="ARBA00022679"/>
    </source>
</evidence>
<dbReference type="UniPathway" id="UPA00664"/>
<keyword evidence="4 7" id="KW-0812">Transmembrane</keyword>
<evidence type="ECO:0000256" key="6">
    <source>
        <dbReference type="ARBA" id="ARBA00023136"/>
    </source>
</evidence>
<dbReference type="PANTHER" id="PTHR30589:SF0">
    <property type="entry name" value="PHOSPHATIDYLGLYCEROL--PROLIPOPROTEIN DIACYLGLYCERYL TRANSFERASE"/>
    <property type="match status" value="1"/>
</dbReference>
<accession>A0A2T0Q417</accession>
<evidence type="ECO:0000256" key="4">
    <source>
        <dbReference type="ARBA" id="ARBA00022692"/>
    </source>
</evidence>
<dbReference type="HAMAP" id="MF_01147">
    <property type="entry name" value="Lgt"/>
    <property type="match status" value="1"/>
</dbReference>
<dbReference type="AlphaFoldDB" id="A0A2T0Q417"/>
<keyword evidence="5 7" id="KW-1133">Transmembrane helix</keyword>
<comment type="catalytic activity">
    <reaction evidence="7">
        <text>L-cysteinyl-[prolipoprotein] + a 1,2-diacyl-sn-glycero-3-phospho-(1'-sn-glycerol) = an S-1,2-diacyl-sn-glyceryl-L-cysteinyl-[prolipoprotein] + sn-glycerol 1-phosphate + H(+)</text>
        <dbReference type="Rhea" id="RHEA:56712"/>
        <dbReference type="Rhea" id="RHEA-COMP:14679"/>
        <dbReference type="Rhea" id="RHEA-COMP:14680"/>
        <dbReference type="ChEBI" id="CHEBI:15378"/>
        <dbReference type="ChEBI" id="CHEBI:29950"/>
        <dbReference type="ChEBI" id="CHEBI:57685"/>
        <dbReference type="ChEBI" id="CHEBI:64716"/>
        <dbReference type="ChEBI" id="CHEBI:140658"/>
        <dbReference type="EC" id="2.5.1.145"/>
    </reaction>
</comment>
<comment type="pathway">
    <text evidence="7">Protein modification; lipoprotein biosynthesis (diacylglyceryl transfer).</text>
</comment>
<feature type="transmembrane region" description="Helical" evidence="7">
    <location>
        <begin position="106"/>
        <end position="127"/>
    </location>
</feature>
<dbReference type="EC" id="2.5.1.145" evidence="7"/>
<feature type="compositionally biased region" description="Low complexity" evidence="8">
    <location>
        <begin position="276"/>
        <end position="312"/>
    </location>
</feature>
<keyword evidence="9" id="KW-0449">Lipoprotein</keyword>
<name>A0A2T0Q417_9ACTN</name>
<sequence>MTTAPATALPGFPSPSQGVWELPVPFTDLALPLRAYALCILLGVFVAIVWGERRWRAEGGEPGAIVDIAIWAVPFGLVGGRLYHVITDYQLYFLPTSPNPPIAALYIWNGGLGMWGAFALGGLGVLIACRRRGMSIGKVAYAVTPGLAAAQGIGRWGNYFNQELYGGPTDLPWAVQITLPGQEGTYHPTFLYEFLWCMALAAVLVWAGHRFQLKDMRLFALCVMGYTVGRFWIEYLRIDPANEFLGLRLNNYTSVLVFVGALVWFVWLNRRASAPAAPADAEPSGDGTAAEASDTAAESAEASPEPAEANATDATPERRSADDNGGVTKSAN</sequence>
<feature type="transmembrane region" description="Helical" evidence="7">
    <location>
        <begin position="249"/>
        <end position="268"/>
    </location>
</feature>
<gene>
    <name evidence="7" type="primary">lgt</name>
    <name evidence="9" type="ORF">CLV72_104109</name>
</gene>
<dbReference type="GO" id="GO:0042158">
    <property type="term" value="P:lipoprotein biosynthetic process"/>
    <property type="evidence" value="ECO:0007669"/>
    <property type="project" value="UniProtKB-UniRule"/>
</dbReference>
<evidence type="ECO:0000256" key="2">
    <source>
        <dbReference type="ARBA" id="ARBA00022475"/>
    </source>
</evidence>
<dbReference type="EMBL" id="PVZC01000004">
    <property type="protein sequence ID" value="PRX98532.1"/>
    <property type="molecule type" value="Genomic_DNA"/>
</dbReference>
<feature type="region of interest" description="Disordered" evidence="8">
    <location>
        <begin position="276"/>
        <end position="332"/>
    </location>
</feature>
<dbReference type="RefSeq" id="WP_106245742.1">
    <property type="nucleotide sequence ID" value="NZ_PVZC01000004.1"/>
</dbReference>
<feature type="transmembrane region" description="Helical" evidence="7">
    <location>
        <begin position="189"/>
        <end position="206"/>
    </location>
</feature>
<dbReference type="Pfam" id="PF01790">
    <property type="entry name" value="LGT"/>
    <property type="match status" value="1"/>
</dbReference>
<organism evidence="9 10">
    <name type="scientific">Allonocardiopsis opalescens</name>
    <dbReference type="NCBI Taxonomy" id="1144618"/>
    <lineage>
        <taxon>Bacteria</taxon>
        <taxon>Bacillati</taxon>
        <taxon>Actinomycetota</taxon>
        <taxon>Actinomycetes</taxon>
        <taxon>Streptosporangiales</taxon>
        <taxon>Allonocardiopsis</taxon>
    </lineage>
</organism>
<evidence type="ECO:0000256" key="1">
    <source>
        <dbReference type="ARBA" id="ARBA00007150"/>
    </source>
</evidence>
<evidence type="ECO:0000313" key="9">
    <source>
        <dbReference type="EMBL" id="PRX98532.1"/>
    </source>
</evidence>
<dbReference type="OrthoDB" id="871140at2"/>
<feature type="transmembrane region" description="Helical" evidence="7">
    <location>
        <begin position="33"/>
        <end position="51"/>
    </location>
</feature>
<dbReference type="PANTHER" id="PTHR30589">
    <property type="entry name" value="PROLIPOPROTEIN DIACYLGLYCERYL TRANSFERASE"/>
    <property type="match status" value="1"/>
</dbReference>
<feature type="transmembrane region" description="Helical" evidence="7">
    <location>
        <begin position="218"/>
        <end position="237"/>
    </location>
</feature>
<proteinExistence type="inferred from homology"/>
<dbReference type="InterPro" id="IPR001640">
    <property type="entry name" value="Lgt"/>
</dbReference>
<dbReference type="PROSITE" id="PS01311">
    <property type="entry name" value="LGT"/>
    <property type="match status" value="1"/>
</dbReference>
<reference evidence="9 10" key="1">
    <citation type="submission" date="2018-03" db="EMBL/GenBank/DDBJ databases">
        <title>Genomic Encyclopedia of Archaeal and Bacterial Type Strains, Phase II (KMG-II): from individual species to whole genera.</title>
        <authorList>
            <person name="Goeker M."/>
        </authorList>
    </citation>
    <scope>NUCLEOTIDE SEQUENCE [LARGE SCALE GENOMIC DNA]</scope>
    <source>
        <strain evidence="9 10">DSM 45601</strain>
    </source>
</reference>
<evidence type="ECO:0000256" key="5">
    <source>
        <dbReference type="ARBA" id="ARBA00022989"/>
    </source>
</evidence>
<keyword evidence="2 7" id="KW-1003">Cell membrane</keyword>
<comment type="similarity">
    <text evidence="1 7">Belongs to the Lgt family.</text>
</comment>
<protein>
    <recommendedName>
        <fullName evidence="7">Phosphatidylglycerol--prolipoprotein diacylglyceryl transferase</fullName>
        <ecNumber evidence="7">2.5.1.145</ecNumber>
    </recommendedName>
</protein>
<evidence type="ECO:0000256" key="8">
    <source>
        <dbReference type="SAM" id="MobiDB-lite"/>
    </source>
</evidence>
<evidence type="ECO:0000313" key="10">
    <source>
        <dbReference type="Proteomes" id="UP000237846"/>
    </source>
</evidence>
<evidence type="ECO:0000256" key="7">
    <source>
        <dbReference type="HAMAP-Rule" id="MF_01147"/>
    </source>
</evidence>
<comment type="function">
    <text evidence="7">Catalyzes the transfer of the diacylglyceryl group from phosphatidylglycerol to the sulfhydryl group of the N-terminal cysteine of a prolipoprotein, the first step in the formation of mature lipoproteins.</text>
</comment>
<dbReference type="GO" id="GO:0008961">
    <property type="term" value="F:phosphatidylglycerol-prolipoprotein diacylglyceryl transferase activity"/>
    <property type="evidence" value="ECO:0007669"/>
    <property type="project" value="UniProtKB-UniRule"/>
</dbReference>
<feature type="transmembrane region" description="Helical" evidence="7">
    <location>
        <begin position="63"/>
        <end position="86"/>
    </location>
</feature>
<keyword evidence="10" id="KW-1185">Reference proteome</keyword>
<dbReference type="GO" id="GO:0005886">
    <property type="term" value="C:plasma membrane"/>
    <property type="evidence" value="ECO:0007669"/>
    <property type="project" value="UniProtKB-SubCell"/>
</dbReference>
<dbReference type="Proteomes" id="UP000237846">
    <property type="component" value="Unassembled WGS sequence"/>
</dbReference>
<comment type="subcellular location">
    <subcellularLocation>
        <location evidence="7">Cell membrane</location>
        <topology evidence="7">Multi-pass membrane protein</topology>
    </subcellularLocation>
</comment>
<comment type="caution">
    <text evidence="9">The sequence shown here is derived from an EMBL/GenBank/DDBJ whole genome shotgun (WGS) entry which is preliminary data.</text>
</comment>